<sequence>MMETSTRTLLFAAELVEEDGGYALVVRDVVRGTVQTTPVPKAMVDKLPVFLSALAAKLGPGTQRRRW</sequence>
<dbReference type="AlphaFoldDB" id="A0A7U3VLE5"/>
<name>A0A7U3VLE5_9ACTN</name>
<proteinExistence type="predicted"/>
<dbReference type="EMBL" id="AP018365">
    <property type="protein sequence ID" value="BBA95458.1"/>
    <property type="molecule type" value="Genomic_DNA"/>
</dbReference>
<keyword evidence="2" id="KW-1185">Reference proteome</keyword>
<evidence type="ECO:0000313" key="2">
    <source>
        <dbReference type="Proteomes" id="UP000595703"/>
    </source>
</evidence>
<evidence type="ECO:0000313" key="1">
    <source>
        <dbReference type="EMBL" id="BBA95458.1"/>
    </source>
</evidence>
<gene>
    <name evidence="1" type="ORF">RVR_321</name>
</gene>
<reference evidence="1 2" key="1">
    <citation type="journal article" date="2010" name="J. Bacteriol.">
        <title>Biochemical characterization of a novel indole prenyltransferase from Streptomyces sp. SN-593.</title>
        <authorList>
            <person name="Takahashi S."/>
            <person name="Takagi H."/>
            <person name="Toyoda A."/>
            <person name="Uramoto M."/>
            <person name="Nogawa T."/>
            <person name="Ueki M."/>
            <person name="Sakaki Y."/>
            <person name="Osada H."/>
        </authorList>
    </citation>
    <scope>NUCLEOTIDE SEQUENCE [LARGE SCALE GENOMIC DNA]</scope>
    <source>
        <strain evidence="1 2">SN-593</strain>
    </source>
</reference>
<reference evidence="1 2" key="3">
    <citation type="journal article" date="2011" name="Nat. Chem. Biol.">
        <title>Reveromycin A biosynthesis uses RevG and RevJ for stereospecific spiroacetal formation.</title>
        <authorList>
            <person name="Takahashi S."/>
            <person name="Toyoda A."/>
            <person name="Sekiyama Y."/>
            <person name="Takagi H."/>
            <person name="Nogawa T."/>
            <person name="Uramoto M."/>
            <person name="Suzuki R."/>
            <person name="Koshino H."/>
            <person name="Kumano T."/>
            <person name="Panthee S."/>
            <person name="Dairi T."/>
            <person name="Ishikawa J."/>
            <person name="Ikeda H."/>
            <person name="Sakaki Y."/>
            <person name="Osada H."/>
        </authorList>
    </citation>
    <scope>NUCLEOTIDE SEQUENCE [LARGE SCALE GENOMIC DNA]</scope>
    <source>
        <strain evidence="1 2">SN-593</strain>
    </source>
</reference>
<dbReference type="Proteomes" id="UP000595703">
    <property type="component" value="Chromosome"/>
</dbReference>
<reference evidence="1 2" key="2">
    <citation type="journal article" date="2011" name="J. Antibiot.">
        <title>Furaquinocins I and J: novel polyketide isoprenoid hybrid compounds from Streptomyces reveromyceticus SN-593.</title>
        <authorList>
            <person name="Panthee S."/>
            <person name="Takahashi S."/>
            <person name="Takagi H."/>
            <person name="Nogawa T."/>
            <person name="Oowada E."/>
            <person name="Uramoto M."/>
            <person name="Osada H."/>
        </authorList>
    </citation>
    <scope>NUCLEOTIDE SEQUENCE [LARGE SCALE GENOMIC DNA]</scope>
    <source>
        <strain evidence="1 2">SN-593</strain>
    </source>
</reference>
<protein>
    <submittedName>
        <fullName evidence="1">Uncharacterized protein</fullName>
    </submittedName>
</protein>
<organism evidence="1 2">
    <name type="scientific">Actinacidiphila reveromycinica</name>
    <dbReference type="NCBI Taxonomy" id="659352"/>
    <lineage>
        <taxon>Bacteria</taxon>
        <taxon>Bacillati</taxon>
        <taxon>Actinomycetota</taxon>
        <taxon>Actinomycetes</taxon>
        <taxon>Kitasatosporales</taxon>
        <taxon>Streptomycetaceae</taxon>
        <taxon>Actinacidiphila</taxon>
    </lineage>
</organism>
<accession>A0A7U3VLE5</accession>
<dbReference type="KEGG" id="arev:RVR_321"/>
<reference evidence="1 2" key="4">
    <citation type="journal article" date="2020" name="Sci. Rep.">
        <title>beta-carboline chemical signals induce reveromycin production through a LuxR family regulator in Streptomyces sp. SN-593.</title>
        <authorList>
            <person name="Panthee S."/>
            <person name="Kito N."/>
            <person name="Hayashi T."/>
            <person name="Shimizu T."/>
            <person name="Ishikawa J."/>
            <person name="Hamamoto H."/>
            <person name="Osada H."/>
            <person name="Takahashi S."/>
        </authorList>
    </citation>
    <scope>NUCLEOTIDE SEQUENCE [LARGE SCALE GENOMIC DNA]</scope>
    <source>
        <strain evidence="1 2">SN-593</strain>
    </source>
</reference>